<keyword evidence="7" id="KW-1185">Reference proteome</keyword>
<dbReference type="GO" id="GO:0003700">
    <property type="term" value="F:DNA-binding transcription factor activity"/>
    <property type="evidence" value="ECO:0007669"/>
    <property type="project" value="TreeGrafter"/>
</dbReference>
<dbReference type="Gene3D" id="1.10.357.10">
    <property type="entry name" value="Tetracycline Repressor, domain 2"/>
    <property type="match status" value="1"/>
</dbReference>
<evidence type="ECO:0000256" key="2">
    <source>
        <dbReference type="ARBA" id="ARBA00023125"/>
    </source>
</evidence>
<evidence type="ECO:0000256" key="3">
    <source>
        <dbReference type="ARBA" id="ARBA00023163"/>
    </source>
</evidence>
<dbReference type="InterPro" id="IPR009057">
    <property type="entry name" value="Homeodomain-like_sf"/>
</dbReference>
<dbReference type="PANTHER" id="PTHR30055:SF234">
    <property type="entry name" value="HTH-TYPE TRANSCRIPTIONAL REGULATOR BETI"/>
    <property type="match status" value="1"/>
</dbReference>
<protein>
    <submittedName>
        <fullName evidence="6">Transcriptional regulator, TetR family</fullName>
    </submittedName>
</protein>
<dbReference type="InterPro" id="IPR036271">
    <property type="entry name" value="Tet_transcr_reg_TetR-rel_C_sf"/>
</dbReference>
<feature type="domain" description="HTH tetR-type" evidence="5">
    <location>
        <begin position="46"/>
        <end position="106"/>
    </location>
</feature>
<evidence type="ECO:0000313" key="6">
    <source>
        <dbReference type="EMBL" id="SEF46748.1"/>
    </source>
</evidence>
<proteinExistence type="predicted"/>
<keyword evidence="2 4" id="KW-0238">DNA-binding</keyword>
<reference evidence="6 7" key="1">
    <citation type="submission" date="2016-10" db="EMBL/GenBank/DDBJ databases">
        <authorList>
            <person name="de Groot N.N."/>
        </authorList>
    </citation>
    <scope>NUCLEOTIDE SEQUENCE [LARGE SCALE GENOMIC DNA]</scope>
    <source>
        <strain evidence="6 7">DSM 22489</strain>
    </source>
</reference>
<dbReference type="PROSITE" id="PS50977">
    <property type="entry name" value="HTH_TETR_2"/>
    <property type="match status" value="1"/>
</dbReference>
<dbReference type="GO" id="GO:0000976">
    <property type="term" value="F:transcription cis-regulatory region binding"/>
    <property type="evidence" value="ECO:0007669"/>
    <property type="project" value="TreeGrafter"/>
</dbReference>
<dbReference type="AlphaFoldDB" id="A0A1H5S9S0"/>
<evidence type="ECO:0000256" key="1">
    <source>
        <dbReference type="ARBA" id="ARBA00023015"/>
    </source>
</evidence>
<evidence type="ECO:0000256" key="4">
    <source>
        <dbReference type="PROSITE-ProRule" id="PRU00335"/>
    </source>
</evidence>
<dbReference type="InterPro" id="IPR001647">
    <property type="entry name" value="HTH_TetR"/>
</dbReference>
<keyword evidence="1" id="KW-0805">Transcription regulation</keyword>
<keyword evidence="3" id="KW-0804">Transcription</keyword>
<dbReference type="PRINTS" id="PR00455">
    <property type="entry name" value="HTHTETR"/>
</dbReference>
<evidence type="ECO:0000259" key="5">
    <source>
        <dbReference type="PROSITE" id="PS50977"/>
    </source>
</evidence>
<accession>A0A1H5S9S0</accession>
<name>A0A1H5S9S0_9BACT</name>
<dbReference type="InterPro" id="IPR050109">
    <property type="entry name" value="HTH-type_TetR-like_transc_reg"/>
</dbReference>
<dbReference type="SUPFAM" id="SSF46689">
    <property type="entry name" value="Homeodomain-like"/>
    <property type="match status" value="1"/>
</dbReference>
<sequence>MSPKIELASLVIGRSTLSVGFKKLRETPGTSLPAPPQVRKPSSLKEFRRSAILDAATRVFGDKGYDETRMDDVAAAAALSKATVYAYFDSKDEIFVAAVERCLQEITDLTTPRVEAATDFPAKLNAFLITRLSYWGDRLALYRVIVTLKRESHNLKRSLRWQRPTIYFLMVLFQHAMQAGDIPEQPFEPAAWALMDMIRGLLERRMAHPNSSIEQEAAELTAFMLRALGYKRPATTP</sequence>
<dbReference type="Gene3D" id="1.10.10.60">
    <property type="entry name" value="Homeodomain-like"/>
    <property type="match status" value="1"/>
</dbReference>
<organism evidence="6 7">
    <name type="scientific">Bryocella elongata</name>
    <dbReference type="NCBI Taxonomy" id="863522"/>
    <lineage>
        <taxon>Bacteria</taxon>
        <taxon>Pseudomonadati</taxon>
        <taxon>Acidobacteriota</taxon>
        <taxon>Terriglobia</taxon>
        <taxon>Terriglobales</taxon>
        <taxon>Acidobacteriaceae</taxon>
        <taxon>Bryocella</taxon>
    </lineage>
</organism>
<feature type="DNA-binding region" description="H-T-H motif" evidence="4">
    <location>
        <begin position="69"/>
        <end position="88"/>
    </location>
</feature>
<dbReference type="PANTHER" id="PTHR30055">
    <property type="entry name" value="HTH-TYPE TRANSCRIPTIONAL REGULATOR RUTR"/>
    <property type="match status" value="1"/>
</dbReference>
<dbReference type="SUPFAM" id="SSF48498">
    <property type="entry name" value="Tetracyclin repressor-like, C-terminal domain"/>
    <property type="match status" value="1"/>
</dbReference>
<gene>
    <name evidence="6" type="ORF">SAMN05421819_0107</name>
</gene>
<dbReference type="EMBL" id="FNVA01000001">
    <property type="protein sequence ID" value="SEF46748.1"/>
    <property type="molecule type" value="Genomic_DNA"/>
</dbReference>
<dbReference type="Pfam" id="PF00440">
    <property type="entry name" value="TetR_N"/>
    <property type="match status" value="1"/>
</dbReference>
<dbReference type="Proteomes" id="UP000236728">
    <property type="component" value="Unassembled WGS sequence"/>
</dbReference>
<dbReference type="FunFam" id="1.10.10.60:FF:000141">
    <property type="entry name" value="TetR family transcriptional regulator"/>
    <property type="match status" value="1"/>
</dbReference>
<evidence type="ECO:0000313" key="7">
    <source>
        <dbReference type="Proteomes" id="UP000236728"/>
    </source>
</evidence>